<dbReference type="InterPro" id="IPR036890">
    <property type="entry name" value="HATPase_C_sf"/>
</dbReference>
<keyword evidence="7" id="KW-0067">ATP-binding</keyword>
<dbReference type="InterPro" id="IPR003594">
    <property type="entry name" value="HATPase_dom"/>
</dbReference>
<keyword evidence="6" id="KW-0418">Kinase</keyword>
<dbReference type="Pfam" id="PF07730">
    <property type="entry name" value="HisKA_3"/>
    <property type="match status" value="1"/>
</dbReference>
<accession>A0A1B9NGN3</accession>
<evidence type="ECO:0000256" key="4">
    <source>
        <dbReference type="ARBA" id="ARBA00022679"/>
    </source>
</evidence>
<keyword evidence="3" id="KW-0597">Phosphoprotein</keyword>
<evidence type="ECO:0000313" key="11">
    <source>
        <dbReference type="Proteomes" id="UP000093355"/>
    </source>
</evidence>
<keyword evidence="4" id="KW-0808">Transferase</keyword>
<dbReference type="PANTHER" id="PTHR24421:SF10">
    <property type="entry name" value="NITRATE_NITRITE SENSOR PROTEIN NARQ"/>
    <property type="match status" value="1"/>
</dbReference>
<dbReference type="Gene3D" id="1.20.5.1930">
    <property type="match status" value="1"/>
</dbReference>
<keyword evidence="8" id="KW-0902">Two-component regulatory system</keyword>
<dbReference type="Proteomes" id="UP000093355">
    <property type="component" value="Unassembled WGS sequence"/>
</dbReference>
<dbReference type="STRING" id="904291.A7J15_01525"/>
<comment type="caution">
    <text evidence="10">The sequence shown here is derived from an EMBL/GenBank/DDBJ whole genome shotgun (WGS) entry which is preliminary data.</text>
</comment>
<proteinExistence type="predicted"/>
<name>A0A1B9NGN3_9MICO</name>
<dbReference type="CDD" id="cd16917">
    <property type="entry name" value="HATPase_UhpB-NarQ-NarX-like"/>
    <property type="match status" value="1"/>
</dbReference>
<evidence type="ECO:0000256" key="5">
    <source>
        <dbReference type="ARBA" id="ARBA00022741"/>
    </source>
</evidence>
<evidence type="ECO:0000256" key="6">
    <source>
        <dbReference type="ARBA" id="ARBA00022777"/>
    </source>
</evidence>
<evidence type="ECO:0000256" key="3">
    <source>
        <dbReference type="ARBA" id="ARBA00022553"/>
    </source>
</evidence>
<dbReference type="EMBL" id="LXMD01000012">
    <property type="protein sequence ID" value="OCG75755.1"/>
    <property type="molecule type" value="Genomic_DNA"/>
</dbReference>
<evidence type="ECO:0000256" key="8">
    <source>
        <dbReference type="ARBA" id="ARBA00023012"/>
    </source>
</evidence>
<dbReference type="RefSeq" id="WP_067023312.1">
    <property type="nucleotide sequence ID" value="NZ_CP038256.1"/>
</dbReference>
<keyword evidence="5" id="KW-0547">Nucleotide-binding</keyword>
<evidence type="ECO:0000256" key="1">
    <source>
        <dbReference type="ARBA" id="ARBA00000085"/>
    </source>
</evidence>
<evidence type="ECO:0000256" key="2">
    <source>
        <dbReference type="ARBA" id="ARBA00012438"/>
    </source>
</evidence>
<feature type="domain" description="Histidine kinase/HSP90-like ATPase" evidence="9">
    <location>
        <begin position="297"/>
        <end position="391"/>
    </location>
</feature>
<dbReference type="SUPFAM" id="SSF55874">
    <property type="entry name" value="ATPase domain of HSP90 chaperone/DNA topoisomerase II/histidine kinase"/>
    <property type="match status" value="1"/>
</dbReference>
<gene>
    <name evidence="10" type="ORF">A7J15_01525</name>
</gene>
<dbReference type="AlphaFoldDB" id="A0A1B9NGN3"/>
<comment type="catalytic activity">
    <reaction evidence="1">
        <text>ATP + protein L-histidine = ADP + protein N-phospho-L-histidine.</text>
        <dbReference type="EC" id="2.7.13.3"/>
    </reaction>
</comment>
<dbReference type="GO" id="GO:0005524">
    <property type="term" value="F:ATP binding"/>
    <property type="evidence" value="ECO:0007669"/>
    <property type="project" value="UniProtKB-KW"/>
</dbReference>
<dbReference type="Pfam" id="PF02518">
    <property type="entry name" value="HATPase_c"/>
    <property type="match status" value="1"/>
</dbReference>
<protein>
    <recommendedName>
        <fullName evidence="2">histidine kinase</fullName>
        <ecNumber evidence="2">2.7.13.3</ecNumber>
    </recommendedName>
</protein>
<dbReference type="SMART" id="SM00387">
    <property type="entry name" value="HATPase_c"/>
    <property type="match status" value="1"/>
</dbReference>
<dbReference type="GO" id="GO:0000155">
    <property type="term" value="F:phosphorelay sensor kinase activity"/>
    <property type="evidence" value="ECO:0007669"/>
    <property type="project" value="InterPro"/>
</dbReference>
<dbReference type="EC" id="2.7.13.3" evidence="2"/>
<dbReference type="GO" id="GO:0046983">
    <property type="term" value="F:protein dimerization activity"/>
    <property type="evidence" value="ECO:0007669"/>
    <property type="project" value="InterPro"/>
</dbReference>
<dbReference type="PANTHER" id="PTHR24421">
    <property type="entry name" value="NITRATE/NITRITE SENSOR PROTEIN NARX-RELATED"/>
    <property type="match status" value="1"/>
</dbReference>
<evidence type="ECO:0000259" key="9">
    <source>
        <dbReference type="SMART" id="SM00387"/>
    </source>
</evidence>
<reference evidence="10 11" key="1">
    <citation type="submission" date="2016-05" db="EMBL/GenBank/DDBJ databases">
        <authorList>
            <person name="Lavstsen T."/>
            <person name="Jespersen J.S."/>
        </authorList>
    </citation>
    <scope>NUCLEOTIDE SEQUENCE [LARGE SCALE GENOMIC DNA]</scope>
    <source>
        <strain evidence="10 11">YLB-01</strain>
    </source>
</reference>
<evidence type="ECO:0000313" key="10">
    <source>
        <dbReference type="EMBL" id="OCG75755.1"/>
    </source>
</evidence>
<organism evidence="10 11">
    <name type="scientific">Microbacterium sediminis</name>
    <dbReference type="NCBI Taxonomy" id="904291"/>
    <lineage>
        <taxon>Bacteria</taxon>
        <taxon>Bacillati</taxon>
        <taxon>Actinomycetota</taxon>
        <taxon>Actinomycetes</taxon>
        <taxon>Micrococcales</taxon>
        <taxon>Microbacteriaceae</taxon>
        <taxon>Microbacterium</taxon>
    </lineage>
</organism>
<dbReference type="OrthoDB" id="227596at2"/>
<sequence>MTFLPPRPASLERGSRARRLWYLGASIAAVALVAVSAPLEAVFYDVPVVFALLLTAVQGAALVAAWRFPAAAVGAFTVASFALRVFPAPAGPPWPWAVTGIIALALLVGIVTTARGAWGGAAALLVPGLLVSALALPRGDALADVIVALSIGAAAWVVGLLLAERVRIAGQLARERETSAEEHERRLVAEERQRIARELHDVVAHGLSLIQVQATSARYRLAALPDEAAAEFDDIARSARTSLAEMRQLLGALRGDEPAALVPQPGIDDIPALVAEARRAGAAIRLEREVTEPVSTATGIAAYRIVQEAISNAVRHAPGTGVEARLWSDGTDLRLEITNSSPPAPAGTRTNGAGHGLIGMRERAAILGGRLEARPTPSGGFRVAALLPLAPREGS</sequence>
<dbReference type="InterPro" id="IPR011712">
    <property type="entry name" value="Sig_transdc_His_kin_sub3_dim/P"/>
</dbReference>
<dbReference type="InterPro" id="IPR050482">
    <property type="entry name" value="Sensor_HK_TwoCompSys"/>
</dbReference>
<keyword evidence="11" id="KW-1185">Reference proteome</keyword>
<dbReference type="GO" id="GO:0016020">
    <property type="term" value="C:membrane"/>
    <property type="evidence" value="ECO:0007669"/>
    <property type="project" value="InterPro"/>
</dbReference>
<evidence type="ECO:0000256" key="7">
    <source>
        <dbReference type="ARBA" id="ARBA00022840"/>
    </source>
</evidence>
<dbReference type="Gene3D" id="3.30.565.10">
    <property type="entry name" value="Histidine kinase-like ATPase, C-terminal domain"/>
    <property type="match status" value="1"/>
</dbReference>